<evidence type="ECO:0000256" key="1">
    <source>
        <dbReference type="SAM" id="MobiDB-lite"/>
    </source>
</evidence>
<gene>
    <name evidence="3" type="ORF">BLNAU_20352</name>
</gene>
<organism evidence="3 4">
    <name type="scientific">Blattamonas nauphoetae</name>
    <dbReference type="NCBI Taxonomy" id="2049346"/>
    <lineage>
        <taxon>Eukaryota</taxon>
        <taxon>Metamonada</taxon>
        <taxon>Preaxostyla</taxon>
        <taxon>Oxymonadida</taxon>
        <taxon>Blattamonas</taxon>
    </lineage>
</organism>
<comment type="caution">
    <text evidence="3">The sequence shown here is derived from an EMBL/GenBank/DDBJ whole genome shotgun (WGS) entry which is preliminary data.</text>
</comment>
<evidence type="ECO:0000313" key="4">
    <source>
        <dbReference type="Proteomes" id="UP001281761"/>
    </source>
</evidence>
<keyword evidence="2" id="KW-0732">Signal</keyword>
<feature type="compositionally biased region" description="Polar residues" evidence="1">
    <location>
        <begin position="328"/>
        <end position="338"/>
    </location>
</feature>
<sequence length="695" mass="75754">MIPISVIALFTSLLTSHISPIPSSTVLNLNSIIKPSFSSESSDSQQQVLLPDAVVHSHDYQLISSSIVVKGQNQTVLRYLSGTRDRENQVATKEATTPPSKELNSLFNLYNASLSVSRLILDLSSETVNHDVRCAVLASSTIHVSFCKFLWNDVKSLFVLGSNSPSAQTSSSITLIWCTLNNTIHYLNPIVDDMRKDSTAEAFNMNMVGTELANMKVVGADGVCVSQTIRRNSLSSFEGISTTVSELRIMNVSSLPGEVKQASSLFSQRMIGCAMWGSNNHLSGSLLRDVNGGGSFLCSNSTFDWCHTTSSERPSVVHTSSTTITNHSFSTTRSISNQEEPEDDPNDPYTGKSNDDVTRLSITNVEVTFTRCESKNMKYTNNELKDQIAGGSAIYVYASKTTVSIMSCHFSKCSITSTWTVWGGCVYLYNLSTSPNTVDSCSFEDWYPTNGTNANQFGGGIGTIGMAVPFFVTNSNFTLSGETTNKYNGGFFAYNSAQFIIPSITITNCRLIGDLKTTGTVIKLATRSSYLGFFSVTDSQILNTYSKVDLTGTFETSAFTRTEITQTYFSSANRVMILFSGTSFTGRAYTSSMPTINFAHISHVVFHECDFTDCTPAASQIVDTCTFTRCTGGSTVVAVHNTHAFFYFCSFTNVSGTSANVMTISSSSSNFFEACRFDLEEDPTALDREKSGMII</sequence>
<accession>A0ABQ9WYX7</accession>
<keyword evidence="4" id="KW-1185">Reference proteome</keyword>
<feature type="signal peptide" evidence="2">
    <location>
        <begin position="1"/>
        <end position="16"/>
    </location>
</feature>
<evidence type="ECO:0000313" key="3">
    <source>
        <dbReference type="EMBL" id="KAK2944716.1"/>
    </source>
</evidence>
<evidence type="ECO:0000256" key="2">
    <source>
        <dbReference type="SAM" id="SignalP"/>
    </source>
</evidence>
<proteinExistence type="predicted"/>
<name>A0ABQ9WYX7_9EUKA</name>
<dbReference type="EMBL" id="JARBJD010000287">
    <property type="protein sequence ID" value="KAK2944716.1"/>
    <property type="molecule type" value="Genomic_DNA"/>
</dbReference>
<feature type="chain" id="PRO_5046970454" evidence="2">
    <location>
        <begin position="17"/>
        <end position="695"/>
    </location>
</feature>
<feature type="region of interest" description="Disordered" evidence="1">
    <location>
        <begin position="328"/>
        <end position="355"/>
    </location>
</feature>
<reference evidence="3 4" key="1">
    <citation type="journal article" date="2022" name="bioRxiv">
        <title>Genomics of Preaxostyla Flagellates Illuminates Evolutionary Transitions and the Path Towards Mitochondrial Loss.</title>
        <authorList>
            <person name="Novak L.V.F."/>
            <person name="Treitli S.C."/>
            <person name="Pyrih J."/>
            <person name="Halakuc P."/>
            <person name="Pipaliya S.V."/>
            <person name="Vacek V."/>
            <person name="Brzon O."/>
            <person name="Soukal P."/>
            <person name="Eme L."/>
            <person name="Dacks J.B."/>
            <person name="Karnkowska A."/>
            <person name="Elias M."/>
            <person name="Hampl V."/>
        </authorList>
    </citation>
    <scope>NUCLEOTIDE SEQUENCE [LARGE SCALE GENOMIC DNA]</scope>
    <source>
        <strain evidence="3">NAU3</strain>
        <tissue evidence="3">Gut</tissue>
    </source>
</reference>
<protein>
    <submittedName>
        <fullName evidence="3">Uncharacterized protein</fullName>
    </submittedName>
</protein>
<dbReference type="Proteomes" id="UP001281761">
    <property type="component" value="Unassembled WGS sequence"/>
</dbReference>